<evidence type="ECO:0000259" key="1">
    <source>
        <dbReference type="PROSITE" id="PS50943"/>
    </source>
</evidence>
<feature type="domain" description="HTH cro/C1-type" evidence="1">
    <location>
        <begin position="11"/>
        <end position="66"/>
    </location>
</feature>
<reference evidence="2 3" key="2">
    <citation type="submission" date="2020-08" db="EMBL/GenBank/DDBJ databases">
        <title>Adhaeribacter dokdonensis sp. nov., isolated from the rhizosphere of Elymus tsukushiensis, a plant native to the Dokdo Islands, Republic of Korea.</title>
        <authorList>
            <person name="Ghim S.Y."/>
        </authorList>
    </citation>
    <scope>NUCLEOTIDE SEQUENCE [LARGE SCALE GENOMIC DNA]</scope>
    <source>
        <strain evidence="2 3">KUDC8001</strain>
    </source>
</reference>
<protein>
    <submittedName>
        <fullName evidence="2">Helix-turn-helix transcriptional regulator</fullName>
    </submittedName>
</protein>
<dbReference type="AlphaFoldDB" id="A0A7L7LBD4"/>
<evidence type="ECO:0000313" key="2">
    <source>
        <dbReference type="EMBL" id="QMU30158.1"/>
    </source>
</evidence>
<organism evidence="2 3">
    <name type="scientific">Adhaeribacter radiodurans</name>
    <dbReference type="NCBI Taxonomy" id="2745197"/>
    <lineage>
        <taxon>Bacteria</taxon>
        <taxon>Pseudomonadati</taxon>
        <taxon>Bacteroidota</taxon>
        <taxon>Cytophagia</taxon>
        <taxon>Cytophagales</taxon>
        <taxon>Hymenobacteraceae</taxon>
        <taxon>Adhaeribacter</taxon>
    </lineage>
</organism>
<dbReference type="SMART" id="SM00530">
    <property type="entry name" value="HTH_XRE"/>
    <property type="match status" value="1"/>
</dbReference>
<reference evidence="2 3" key="1">
    <citation type="submission" date="2020-06" db="EMBL/GenBank/DDBJ databases">
        <authorList>
            <person name="Hwang Y.J."/>
        </authorList>
    </citation>
    <scope>NUCLEOTIDE SEQUENCE [LARGE SCALE GENOMIC DNA]</scope>
    <source>
        <strain evidence="2 3">KUDC8001</strain>
    </source>
</reference>
<dbReference type="EMBL" id="CP055153">
    <property type="protein sequence ID" value="QMU30158.1"/>
    <property type="molecule type" value="Genomic_DNA"/>
</dbReference>
<keyword evidence="3" id="KW-1185">Reference proteome</keyword>
<dbReference type="KEGG" id="add:HUW48_19930"/>
<gene>
    <name evidence="2" type="ORF">HUW48_19930</name>
</gene>
<dbReference type="PROSITE" id="PS50943">
    <property type="entry name" value="HTH_CROC1"/>
    <property type="match status" value="1"/>
</dbReference>
<sequence>MEELTTFGKRLKHYRKAKKLSGEELGRIIGTNKGQISYVENDKALPTLEGFIKLLNAFPELDGNWLACGVGEMLKVESMPQNSLEAANCWKLLELERAKSNTYLDLLRNNNIKIE</sequence>
<name>A0A7L7LBD4_9BACT</name>
<dbReference type="GO" id="GO:0003677">
    <property type="term" value="F:DNA binding"/>
    <property type="evidence" value="ECO:0007669"/>
    <property type="project" value="InterPro"/>
</dbReference>
<proteinExistence type="predicted"/>
<dbReference type="RefSeq" id="WP_182412614.1">
    <property type="nucleotide sequence ID" value="NZ_CP055153.1"/>
</dbReference>
<dbReference type="Gene3D" id="1.10.260.40">
    <property type="entry name" value="lambda repressor-like DNA-binding domains"/>
    <property type="match status" value="1"/>
</dbReference>
<dbReference type="Pfam" id="PF01381">
    <property type="entry name" value="HTH_3"/>
    <property type="match status" value="1"/>
</dbReference>
<evidence type="ECO:0000313" key="3">
    <source>
        <dbReference type="Proteomes" id="UP000514509"/>
    </source>
</evidence>
<dbReference type="InterPro" id="IPR001387">
    <property type="entry name" value="Cro/C1-type_HTH"/>
</dbReference>
<dbReference type="SUPFAM" id="SSF47413">
    <property type="entry name" value="lambda repressor-like DNA-binding domains"/>
    <property type="match status" value="1"/>
</dbReference>
<dbReference type="InterPro" id="IPR010982">
    <property type="entry name" value="Lambda_DNA-bd_dom_sf"/>
</dbReference>
<dbReference type="Proteomes" id="UP000514509">
    <property type="component" value="Chromosome"/>
</dbReference>
<dbReference type="CDD" id="cd00093">
    <property type="entry name" value="HTH_XRE"/>
    <property type="match status" value="1"/>
</dbReference>
<accession>A0A7L7LBD4</accession>